<proteinExistence type="predicted"/>
<sequence>MFNFIFKSGEVRQPSASSTASRAVGFSPLSKFCSWPSGFPILSPAVAVFHPIAQLGDLVEDQRDVPFQGIGQRKMKIELYSRRCKP</sequence>
<comment type="caution">
    <text evidence="1">The sequence shown here is derived from an EMBL/GenBank/DDBJ whole genome shotgun (WGS) entry which is preliminary data.</text>
</comment>
<reference evidence="1 2" key="1">
    <citation type="submission" date="2018-06" db="EMBL/GenBank/DDBJ databases">
        <title>Genome analysis of cellulolytic fungus Trichoderma lentiforme CFAM-422.</title>
        <authorList>
            <person name="Steindorff A.S."/>
            <person name="Formighieri E.F."/>
            <person name="Midorikawa G.E.O."/>
            <person name="Tamietti M.S."/>
            <person name="Ramos E.Z."/>
            <person name="Silva A.S."/>
            <person name="Bon E.P.S."/>
            <person name="Mendes T.D."/>
            <person name="Damaso M.C.T."/>
            <person name="Favaro L.C.L."/>
        </authorList>
    </citation>
    <scope>NUCLEOTIDE SEQUENCE [LARGE SCALE GENOMIC DNA]</scope>
    <source>
        <strain evidence="1 2">CFAM-422</strain>
    </source>
</reference>
<evidence type="ECO:0000313" key="1">
    <source>
        <dbReference type="EMBL" id="KAF3068265.1"/>
    </source>
</evidence>
<name>A0A9P5CD42_9HYPO</name>
<organism evidence="1 2">
    <name type="scientific">Trichoderma lentiforme</name>
    <dbReference type="NCBI Taxonomy" id="1567552"/>
    <lineage>
        <taxon>Eukaryota</taxon>
        <taxon>Fungi</taxon>
        <taxon>Dikarya</taxon>
        <taxon>Ascomycota</taxon>
        <taxon>Pezizomycotina</taxon>
        <taxon>Sordariomycetes</taxon>
        <taxon>Hypocreomycetidae</taxon>
        <taxon>Hypocreales</taxon>
        <taxon>Hypocreaceae</taxon>
        <taxon>Trichoderma</taxon>
    </lineage>
</organism>
<gene>
    <name evidence="1" type="ORF">CFAM422_007914</name>
</gene>
<evidence type="ECO:0000313" key="2">
    <source>
        <dbReference type="Proteomes" id="UP000801864"/>
    </source>
</evidence>
<accession>A0A9P5CD42</accession>
<keyword evidence="2" id="KW-1185">Reference proteome</keyword>
<dbReference type="Proteomes" id="UP000801864">
    <property type="component" value="Unassembled WGS sequence"/>
</dbReference>
<dbReference type="EMBL" id="QLNT01000014">
    <property type="protein sequence ID" value="KAF3068265.1"/>
    <property type="molecule type" value="Genomic_DNA"/>
</dbReference>
<dbReference type="AlphaFoldDB" id="A0A9P5CD42"/>
<protein>
    <submittedName>
        <fullName evidence="1">Uncharacterized protein</fullName>
    </submittedName>
</protein>